<dbReference type="EMBL" id="OX451740">
    <property type="protein sequence ID" value="CAI8614180.1"/>
    <property type="molecule type" value="Genomic_DNA"/>
</dbReference>
<evidence type="ECO:0008006" key="3">
    <source>
        <dbReference type="Google" id="ProtNLM"/>
    </source>
</evidence>
<dbReference type="Proteomes" id="UP001157006">
    <property type="component" value="Chromosome 5"/>
</dbReference>
<dbReference type="PANTHER" id="PTHR47262">
    <property type="entry name" value="OS02G0132600 PROTEIN"/>
    <property type="match status" value="1"/>
</dbReference>
<protein>
    <recommendedName>
        <fullName evidence="3">Pentatricopeptide repeat-containing protein</fullName>
    </recommendedName>
</protein>
<organism evidence="1 2">
    <name type="scientific">Vicia faba</name>
    <name type="common">Broad bean</name>
    <name type="synonym">Faba vulgaris</name>
    <dbReference type="NCBI Taxonomy" id="3906"/>
    <lineage>
        <taxon>Eukaryota</taxon>
        <taxon>Viridiplantae</taxon>
        <taxon>Streptophyta</taxon>
        <taxon>Embryophyta</taxon>
        <taxon>Tracheophyta</taxon>
        <taxon>Spermatophyta</taxon>
        <taxon>Magnoliopsida</taxon>
        <taxon>eudicotyledons</taxon>
        <taxon>Gunneridae</taxon>
        <taxon>Pentapetalae</taxon>
        <taxon>rosids</taxon>
        <taxon>fabids</taxon>
        <taxon>Fabales</taxon>
        <taxon>Fabaceae</taxon>
        <taxon>Papilionoideae</taxon>
        <taxon>50 kb inversion clade</taxon>
        <taxon>NPAAA clade</taxon>
        <taxon>Hologalegina</taxon>
        <taxon>IRL clade</taxon>
        <taxon>Fabeae</taxon>
        <taxon>Vicia</taxon>
    </lineage>
</organism>
<accession>A0AAV1AUQ1</accession>
<keyword evidence="2" id="KW-1185">Reference proteome</keyword>
<dbReference type="AlphaFoldDB" id="A0AAV1AUQ1"/>
<gene>
    <name evidence="1" type="ORF">VFH_V117600</name>
</gene>
<dbReference type="PANTHER" id="PTHR47262:SF1">
    <property type="entry name" value="OS02G0132600 PROTEIN"/>
    <property type="match status" value="1"/>
</dbReference>
<evidence type="ECO:0000313" key="2">
    <source>
        <dbReference type="Proteomes" id="UP001157006"/>
    </source>
</evidence>
<name>A0AAV1AUQ1_VICFA</name>
<proteinExistence type="predicted"/>
<reference evidence="1 2" key="1">
    <citation type="submission" date="2023-01" db="EMBL/GenBank/DDBJ databases">
        <authorList>
            <person name="Kreplak J."/>
        </authorList>
    </citation>
    <scope>NUCLEOTIDE SEQUENCE [LARGE SCALE GENOMIC DNA]</scope>
</reference>
<evidence type="ECO:0000313" key="1">
    <source>
        <dbReference type="EMBL" id="CAI8614180.1"/>
    </source>
</evidence>
<sequence length="167" mass="19687">MREQTYRPLLMYTIDMSMVEEFQFFCQVIKDESPSSTARLGYYEMMMWLNFNDEENIQGVCDYIAKNDGEDTFDLRESYLLALCESERKENILEVLEIMDIKKLSSVDSVAKIFQALGRLSLEPVAEKLLFDYKISRIPLQFVQSFCWIHVKLGRNKHPNSYKISIH</sequence>